<dbReference type="PANTHER" id="PTHR36141:SF6">
    <property type="entry name" value="SERINE PROTEASE"/>
    <property type="match status" value="1"/>
</dbReference>
<evidence type="ECO:0008006" key="4">
    <source>
        <dbReference type="Google" id="ProtNLM"/>
    </source>
</evidence>
<dbReference type="Proteomes" id="UP000006591">
    <property type="component" value="Chromosome 10"/>
</dbReference>
<protein>
    <recommendedName>
        <fullName evidence="4">Peptidase S1 domain-containing protein</fullName>
    </recommendedName>
</protein>
<dbReference type="AlphaFoldDB" id="A0A0E0IPC6"/>
<reference evidence="2" key="2">
    <citation type="submission" date="2018-04" db="EMBL/GenBank/DDBJ databases">
        <title>OnivRS2 (Oryza nivara Reference Sequence Version 2).</title>
        <authorList>
            <person name="Zhang J."/>
            <person name="Kudrna D."/>
            <person name="Lee S."/>
            <person name="Talag J."/>
            <person name="Rajasekar S."/>
            <person name="Welchert J."/>
            <person name="Hsing Y.-I."/>
            <person name="Wing R.A."/>
        </authorList>
    </citation>
    <scope>NUCLEOTIDE SEQUENCE [LARGE SCALE GENOMIC DNA]</scope>
</reference>
<evidence type="ECO:0000313" key="2">
    <source>
        <dbReference type="EnsemblPlants" id="ONIVA10G01850.1"/>
    </source>
</evidence>
<feature type="region of interest" description="Disordered" evidence="1">
    <location>
        <begin position="21"/>
        <end position="41"/>
    </location>
</feature>
<evidence type="ECO:0000313" key="3">
    <source>
        <dbReference type="Proteomes" id="UP000006591"/>
    </source>
</evidence>
<dbReference type="eggNOG" id="ENOG502RRQX">
    <property type="taxonomic scope" value="Eukaryota"/>
</dbReference>
<sequence length="444" mass="49294">MAVELRALHAAVVAAAPAPAAARPPAGRVPRALQDGSGSGGHRWRGLPGVYSGDDAFLAYSHTVTAIFDDAMAMCFLCSSLLLFKGHSLVMNLSHSLLLLNLHALLADEEDGNDDHRQSHLRRPYWGQRGCFRAVVVASYGPTCRCFDFRCVNQKKDLHQMAAPTIFSNPLEKWIFHKTKESVFLVDFVPKKDADGKIEEILNRLETVPEDKRQKLTFEDRCCTGFVVDDKSQELKILCSAHCLDHLFTSENPISAQEIGDLYDINIICDHYECSFRKDKTPDKIRYYSRANIVQIDCDKYLILLNVSKKNVLAYGKNGRACRHSHPALVPSKRHLEPMEKVLMVSWPPFRPRTVASGKVSHCDREYADTSKTNLVGYTMTLVEVNIQSEPGGSGAPLLDADANFTGVLHGGADGCSWFISLPDICQALTSWGILTHAPCHPCK</sequence>
<reference evidence="2" key="1">
    <citation type="submission" date="2015-04" db="UniProtKB">
        <authorList>
            <consortium name="EnsemblPlants"/>
        </authorList>
    </citation>
    <scope>IDENTIFICATION</scope>
    <source>
        <strain evidence="2">SL10</strain>
    </source>
</reference>
<accession>A0A0E0IPC6</accession>
<dbReference type="Gene3D" id="2.40.10.10">
    <property type="entry name" value="Trypsin-like serine proteases"/>
    <property type="match status" value="1"/>
</dbReference>
<dbReference type="InterPro" id="IPR043504">
    <property type="entry name" value="Peptidase_S1_PA_chymotrypsin"/>
</dbReference>
<keyword evidence="3" id="KW-1185">Reference proteome</keyword>
<dbReference type="Pfam" id="PF13365">
    <property type="entry name" value="Trypsin_2"/>
    <property type="match status" value="1"/>
</dbReference>
<dbReference type="Gramene" id="ONIVA10G01850.1">
    <property type="protein sequence ID" value="ONIVA10G01850.1"/>
    <property type="gene ID" value="ONIVA10G01850"/>
</dbReference>
<feature type="compositionally biased region" description="Low complexity" evidence="1">
    <location>
        <begin position="21"/>
        <end position="33"/>
    </location>
</feature>
<dbReference type="InterPro" id="IPR009003">
    <property type="entry name" value="Peptidase_S1_PA"/>
</dbReference>
<dbReference type="SUPFAM" id="SSF50494">
    <property type="entry name" value="Trypsin-like serine proteases"/>
    <property type="match status" value="1"/>
</dbReference>
<dbReference type="EnsemblPlants" id="ONIVA10G01850.1">
    <property type="protein sequence ID" value="ONIVA10G01850.1"/>
    <property type="gene ID" value="ONIVA10G01850"/>
</dbReference>
<evidence type="ECO:0000256" key="1">
    <source>
        <dbReference type="SAM" id="MobiDB-lite"/>
    </source>
</evidence>
<dbReference type="HOGENOM" id="CLU_617347_0_0_1"/>
<organism evidence="2">
    <name type="scientific">Oryza nivara</name>
    <name type="common">Indian wild rice</name>
    <name type="synonym">Oryza sativa f. spontanea</name>
    <dbReference type="NCBI Taxonomy" id="4536"/>
    <lineage>
        <taxon>Eukaryota</taxon>
        <taxon>Viridiplantae</taxon>
        <taxon>Streptophyta</taxon>
        <taxon>Embryophyta</taxon>
        <taxon>Tracheophyta</taxon>
        <taxon>Spermatophyta</taxon>
        <taxon>Magnoliopsida</taxon>
        <taxon>Liliopsida</taxon>
        <taxon>Poales</taxon>
        <taxon>Poaceae</taxon>
        <taxon>BOP clade</taxon>
        <taxon>Oryzoideae</taxon>
        <taxon>Oryzeae</taxon>
        <taxon>Oryzinae</taxon>
        <taxon>Oryza</taxon>
    </lineage>
</organism>
<name>A0A0E0IPC6_ORYNI</name>
<dbReference type="PANTHER" id="PTHR36141">
    <property type="entry name" value="OS08G0148500 PROTEIN"/>
    <property type="match status" value="1"/>
</dbReference>
<proteinExistence type="predicted"/>